<organism evidence="3 4">
    <name type="scientific">Senna tora</name>
    <dbReference type="NCBI Taxonomy" id="362788"/>
    <lineage>
        <taxon>Eukaryota</taxon>
        <taxon>Viridiplantae</taxon>
        <taxon>Streptophyta</taxon>
        <taxon>Embryophyta</taxon>
        <taxon>Tracheophyta</taxon>
        <taxon>Spermatophyta</taxon>
        <taxon>Magnoliopsida</taxon>
        <taxon>eudicotyledons</taxon>
        <taxon>Gunneridae</taxon>
        <taxon>Pentapetalae</taxon>
        <taxon>rosids</taxon>
        <taxon>fabids</taxon>
        <taxon>Fabales</taxon>
        <taxon>Fabaceae</taxon>
        <taxon>Caesalpinioideae</taxon>
        <taxon>Cassia clade</taxon>
        <taxon>Senna</taxon>
    </lineage>
</organism>
<feature type="transmembrane region" description="Helical" evidence="1">
    <location>
        <begin position="449"/>
        <end position="473"/>
    </location>
</feature>
<keyword evidence="1" id="KW-1133">Transmembrane helix</keyword>
<dbReference type="PANTHER" id="PTHR31149:SF7">
    <property type="entry name" value="EXPRESSED PROTEIN"/>
    <property type="match status" value="1"/>
</dbReference>
<dbReference type="Gene3D" id="2.60.40.2700">
    <property type="match status" value="1"/>
</dbReference>
<accession>A0A835CLL4</accession>
<dbReference type="InterPro" id="IPR056284">
    <property type="entry name" value="AIR9-like_A9"/>
</dbReference>
<dbReference type="Pfam" id="PF23197">
    <property type="entry name" value="IG_AIR9"/>
    <property type="match status" value="1"/>
</dbReference>
<dbReference type="PANTHER" id="PTHR31149">
    <property type="entry name" value="EXPRESSED PROTEIN"/>
    <property type="match status" value="1"/>
</dbReference>
<gene>
    <name evidence="3" type="ORF">G2W53_001555</name>
</gene>
<feature type="domain" description="AIR9-like A9" evidence="2">
    <location>
        <begin position="165"/>
        <end position="241"/>
    </location>
</feature>
<keyword evidence="4" id="KW-1185">Reference proteome</keyword>
<dbReference type="AlphaFoldDB" id="A0A835CLL4"/>
<evidence type="ECO:0000313" key="3">
    <source>
        <dbReference type="EMBL" id="KAF7844650.1"/>
    </source>
</evidence>
<sequence length="491" mass="54276">MLSLIIINNSLFLPLLDRIRDLSSVRQSLGGNGNHVESPGSGNLGSHIHNQSTIQHDFPWNNLIRNEQQPQPMSKLAGYAHNDVFMDVRNPVLNGDMNLAIDRVNRQDLSKADREESIFRARSTIDKDGLQERDREENIFDGMLSQPPLDHDETASSVYEDGPGIENFQIIGDAVPGEKLLGCGYQVRGTSLCMFQWVRHLQDGTRHYIEGATNPEYVVTADDVDKLIAVECIPMDDKGRQDHKGISDGEMCNNIRVDHGVKVKEQGNNSTFRKVLRIFLEDGEKWRVRWVLERQDVARRARGRTITFKSGATNAQEQRHYVVGGLAVGRCHVSPPSTLLQYLWFSLLFHDTGGTQLLRGVLDGVSGHSRRLCSSVLGGYLSTVAGLGLVALWSFYVTRWPAALVISDGLPPSSAVVLWSQWPELIFVSVCEFLGVFKGCGLLPALVCVGWGSLLSVGCGTVILGLVCGVAGLNRVFCCRILRVAVSWAVE</sequence>
<dbReference type="OrthoDB" id="1890867at2759"/>
<reference evidence="3" key="1">
    <citation type="submission" date="2020-09" db="EMBL/GenBank/DDBJ databases">
        <title>Genome-Enabled Discovery of Anthraquinone Biosynthesis in Senna tora.</title>
        <authorList>
            <person name="Kang S.-H."/>
            <person name="Pandey R.P."/>
            <person name="Lee C.-M."/>
            <person name="Sim J.-S."/>
            <person name="Jeong J.-T."/>
            <person name="Choi B.-S."/>
            <person name="Jung M."/>
            <person name="Ginzburg D."/>
            <person name="Zhao K."/>
            <person name="Won S.Y."/>
            <person name="Oh T.-J."/>
            <person name="Yu Y."/>
            <person name="Kim N.-H."/>
            <person name="Lee O.R."/>
            <person name="Lee T.-H."/>
            <person name="Bashyal P."/>
            <person name="Kim T.-S."/>
            <person name="Lee W.-H."/>
            <person name="Kawkins C."/>
            <person name="Kim C.-K."/>
            <person name="Kim J.S."/>
            <person name="Ahn B.O."/>
            <person name="Rhee S.Y."/>
            <person name="Sohng J.K."/>
        </authorList>
    </citation>
    <scope>NUCLEOTIDE SEQUENCE</scope>
    <source>
        <tissue evidence="3">Leaf</tissue>
    </source>
</reference>
<dbReference type="FunFam" id="2.60.40.2700:FF:000001">
    <property type="entry name" value="Transmembrane protein"/>
    <property type="match status" value="1"/>
</dbReference>
<name>A0A835CLL4_9FABA</name>
<dbReference type="EMBL" id="JAAIUW010000001">
    <property type="protein sequence ID" value="KAF7844650.1"/>
    <property type="molecule type" value="Genomic_DNA"/>
</dbReference>
<comment type="caution">
    <text evidence="3">The sequence shown here is derived from an EMBL/GenBank/DDBJ whole genome shotgun (WGS) entry which is preliminary data.</text>
</comment>
<evidence type="ECO:0000256" key="1">
    <source>
        <dbReference type="SAM" id="Phobius"/>
    </source>
</evidence>
<evidence type="ECO:0000259" key="2">
    <source>
        <dbReference type="Pfam" id="PF23197"/>
    </source>
</evidence>
<proteinExistence type="predicted"/>
<keyword evidence="1" id="KW-0472">Membrane</keyword>
<dbReference type="Proteomes" id="UP000634136">
    <property type="component" value="Unassembled WGS sequence"/>
</dbReference>
<protein>
    <recommendedName>
        <fullName evidence="2">AIR9-like A9 domain-containing protein</fullName>
    </recommendedName>
</protein>
<keyword evidence="1" id="KW-0812">Transmembrane</keyword>
<feature type="transmembrane region" description="Helical" evidence="1">
    <location>
        <begin position="377"/>
        <end position="396"/>
    </location>
</feature>
<evidence type="ECO:0000313" key="4">
    <source>
        <dbReference type="Proteomes" id="UP000634136"/>
    </source>
</evidence>
<feature type="transmembrane region" description="Helical" evidence="1">
    <location>
        <begin position="416"/>
        <end position="437"/>
    </location>
</feature>
<dbReference type="GO" id="GO:0005886">
    <property type="term" value="C:plasma membrane"/>
    <property type="evidence" value="ECO:0007669"/>
    <property type="project" value="TreeGrafter"/>
</dbReference>